<organism evidence="3 4">
    <name type="scientific">Azotobacter chroococcum</name>
    <dbReference type="NCBI Taxonomy" id="353"/>
    <lineage>
        <taxon>Bacteria</taxon>
        <taxon>Pseudomonadati</taxon>
        <taxon>Pseudomonadota</taxon>
        <taxon>Gammaproteobacteria</taxon>
        <taxon>Pseudomonadales</taxon>
        <taxon>Pseudomonadaceae</taxon>
        <taxon>Azotobacter</taxon>
    </lineage>
</organism>
<dbReference type="Pfam" id="PF20661">
    <property type="entry name" value="SutA-RBD"/>
    <property type="match status" value="1"/>
</dbReference>
<reference evidence="3 4" key="1">
    <citation type="submission" date="2020-12" db="EMBL/GenBank/DDBJ databases">
        <title>Genomic Analysis and Response surface optimization of nitrogen-fixing conditions for A. chroococcum strain HR1, Isolation from rhizosphere soil.</title>
        <authorList>
            <person name="Li J."/>
            <person name="Yang H."/>
            <person name="Liu H."/>
            <person name="Wang C."/>
            <person name="Tian Y."/>
            <person name="Lu X.Y."/>
        </authorList>
    </citation>
    <scope>NUCLEOTIDE SEQUENCE [LARGE SCALE GENOMIC DNA]</scope>
    <source>
        <strain evidence="3 4">HR1</strain>
    </source>
</reference>
<dbReference type="Proteomes" id="UP000596192">
    <property type="component" value="Chromosome"/>
</dbReference>
<sequence length="89" mass="9415">MLIDNAAIAQRAPDRAAIDNAVAAFIAAGGKITQLSAGICTDPTPEAEAKSRARGNYASRRTPKKPTHRKHSGEDLAAFARRMISEGIV</sequence>
<dbReference type="EMBL" id="CP066310">
    <property type="protein sequence ID" value="QQE90437.1"/>
    <property type="molecule type" value="Genomic_DNA"/>
</dbReference>
<feature type="region of interest" description="Disordered" evidence="1">
    <location>
        <begin position="43"/>
        <end position="75"/>
    </location>
</feature>
<dbReference type="AlphaFoldDB" id="A0AAP9YFP0"/>
<proteinExistence type="predicted"/>
<dbReference type="RefSeq" id="WP_198867757.1">
    <property type="nucleotide sequence ID" value="NZ_CP066310.1"/>
</dbReference>
<name>A0AAP9YFP0_9GAMM</name>
<dbReference type="InterPro" id="IPR049191">
    <property type="entry name" value="SutA_RBD"/>
</dbReference>
<feature type="compositionally biased region" description="Basic residues" evidence="1">
    <location>
        <begin position="61"/>
        <end position="71"/>
    </location>
</feature>
<gene>
    <name evidence="3" type="ORF">GKQ51_09265</name>
</gene>
<evidence type="ECO:0000313" key="4">
    <source>
        <dbReference type="Proteomes" id="UP000596192"/>
    </source>
</evidence>
<evidence type="ECO:0000256" key="1">
    <source>
        <dbReference type="SAM" id="MobiDB-lite"/>
    </source>
</evidence>
<protein>
    <recommendedName>
        <fullName evidence="2">Transcriptional regulator SutA RNAP-binding domain-containing protein</fullName>
    </recommendedName>
</protein>
<evidence type="ECO:0000259" key="2">
    <source>
        <dbReference type="Pfam" id="PF20661"/>
    </source>
</evidence>
<accession>A0AAP9YFP0</accession>
<evidence type="ECO:0000313" key="3">
    <source>
        <dbReference type="EMBL" id="QQE90437.1"/>
    </source>
</evidence>
<feature type="domain" description="Transcriptional regulator SutA RNAP-binding" evidence="2">
    <location>
        <begin position="10"/>
        <end position="38"/>
    </location>
</feature>